<reference evidence="1" key="1">
    <citation type="submission" date="2022-04" db="EMBL/GenBank/DDBJ databases">
        <title>Genome of the entomopathogenic fungus Entomophthora muscae.</title>
        <authorList>
            <person name="Elya C."/>
            <person name="Lovett B.R."/>
            <person name="Lee E."/>
            <person name="Macias A.M."/>
            <person name="Hajek A.E."/>
            <person name="De Bivort B.L."/>
            <person name="Kasson M.T."/>
            <person name="De Fine Licht H.H."/>
            <person name="Stajich J.E."/>
        </authorList>
    </citation>
    <scope>NUCLEOTIDE SEQUENCE</scope>
    <source>
        <strain evidence="1">Berkeley</strain>
    </source>
</reference>
<organism evidence="1 2">
    <name type="scientific">Entomophthora muscae</name>
    <dbReference type="NCBI Taxonomy" id="34485"/>
    <lineage>
        <taxon>Eukaryota</taxon>
        <taxon>Fungi</taxon>
        <taxon>Fungi incertae sedis</taxon>
        <taxon>Zoopagomycota</taxon>
        <taxon>Entomophthoromycotina</taxon>
        <taxon>Entomophthoromycetes</taxon>
        <taxon>Entomophthorales</taxon>
        <taxon>Entomophthoraceae</taxon>
        <taxon>Entomophthora</taxon>
    </lineage>
</organism>
<gene>
    <name evidence="1" type="ORF">DSO57_1010796</name>
</gene>
<comment type="caution">
    <text evidence="1">The sequence shown here is derived from an EMBL/GenBank/DDBJ whole genome shotgun (WGS) entry which is preliminary data.</text>
</comment>
<name>A0ACC2US85_9FUNG</name>
<dbReference type="EMBL" id="QTSX02000036">
    <property type="protein sequence ID" value="KAJ9089637.1"/>
    <property type="molecule type" value="Genomic_DNA"/>
</dbReference>
<evidence type="ECO:0000313" key="2">
    <source>
        <dbReference type="Proteomes" id="UP001165960"/>
    </source>
</evidence>
<evidence type="ECO:0000313" key="1">
    <source>
        <dbReference type="EMBL" id="KAJ9089637.1"/>
    </source>
</evidence>
<accession>A0ACC2US85</accession>
<keyword evidence="2" id="KW-1185">Reference proteome</keyword>
<protein>
    <submittedName>
        <fullName evidence="1">Uncharacterized protein</fullName>
    </submittedName>
</protein>
<sequence>MIKESKNKRFVAKPVTKNTRGFTPTRFQLTSIPSDRKMASPTHSKLTYEVISARKKFNEREKNRLAKGKFREAGSAEAKSITKFDMADLETLDNLKKRVSEARFEDMGLRPELLEAIYKLFPETPRDQLRPTEIQALAIPELLRENHPHVLCAAETGTGKTLSYLIPITNRLKEQEGSFGESFTSTPHKPKPKRNVDFGTDDKDPFLNGTVEPIESIKEESEGNDILSAEELRLLTTTPFRKLNRPRALVLVPSCALADQVYAVAKVLSHTAKFRAVALTRKTVRKDLLRRLNSPIDLLVSTPASLERYLSDGTLSISELQLMVIDEADTMFEKGFGDDVKSLIATMVKSCKNQKRDYQLAVVSATLPKLVLQTLESRFPDLVRITTPSLHKALPKCKQYFVDLKDYKGNRTLGLLDVLRQFEQRSTASPKKKESDRILIFCNTRKSVTIVQAFLRERKIDCLSLYGGIPCTHQPPASPEQIHAFLYPSSDRVSANYDFSIPARVTTRSKVPVPAVEASEGEELAAETHPMESTALPKILICTDIASRGLDTTSVNHVIMYDFPVAALDYLHRCGRTARAGQSGVVTSLLGKKDRTLAERIRRSIRTNTVLS</sequence>
<proteinExistence type="predicted"/>
<dbReference type="Proteomes" id="UP001165960">
    <property type="component" value="Unassembled WGS sequence"/>
</dbReference>